<evidence type="ECO:0000256" key="10">
    <source>
        <dbReference type="ARBA" id="ARBA00022840"/>
    </source>
</evidence>
<keyword evidence="9" id="KW-0418">Kinase</keyword>
<proteinExistence type="evidence at transcript level"/>
<dbReference type="GO" id="GO:0004674">
    <property type="term" value="F:protein serine/threonine kinase activity"/>
    <property type="evidence" value="ECO:0007669"/>
    <property type="project" value="UniProtKB-KW"/>
</dbReference>
<dbReference type="AlphaFoldDB" id="I3SEC8"/>
<dbReference type="GO" id="GO:0005524">
    <property type="term" value="F:ATP binding"/>
    <property type="evidence" value="ECO:0007669"/>
    <property type="project" value="UniProtKB-UniRule"/>
</dbReference>
<dbReference type="PANTHER" id="PTHR47973">
    <property type="entry name" value="CYSTEINE-RICH RECEPTOR-LIKE PROTEIN KINASE 3"/>
    <property type="match status" value="1"/>
</dbReference>
<keyword evidence="5" id="KW-0812">Transmembrane</keyword>
<evidence type="ECO:0000259" key="17">
    <source>
        <dbReference type="PROSITE" id="PS50011"/>
    </source>
</evidence>
<dbReference type="FunFam" id="1.10.510.10:FF:000044">
    <property type="entry name" value="Putative LRR receptor-like serine/threonine-protein kinase"/>
    <property type="match status" value="1"/>
</dbReference>
<feature type="domain" description="Protein kinase" evidence="17">
    <location>
        <begin position="48"/>
        <end position="324"/>
    </location>
</feature>
<dbReference type="PIRSF" id="PIRSF000654">
    <property type="entry name" value="Integrin-linked_kinase"/>
    <property type="match status" value="1"/>
</dbReference>
<organism evidence="18">
    <name type="scientific">Lotus japonicus</name>
    <name type="common">Lotus corniculatus var. japonicus</name>
    <dbReference type="NCBI Taxonomy" id="34305"/>
    <lineage>
        <taxon>Eukaryota</taxon>
        <taxon>Viridiplantae</taxon>
        <taxon>Streptophyta</taxon>
        <taxon>Embryophyta</taxon>
        <taxon>Tracheophyta</taxon>
        <taxon>Spermatophyta</taxon>
        <taxon>Magnoliopsida</taxon>
        <taxon>eudicotyledons</taxon>
        <taxon>Gunneridae</taxon>
        <taxon>Pentapetalae</taxon>
        <taxon>rosids</taxon>
        <taxon>fabids</taxon>
        <taxon>Fabales</taxon>
        <taxon>Fabaceae</taxon>
        <taxon>Papilionoideae</taxon>
        <taxon>50 kb inversion clade</taxon>
        <taxon>NPAAA clade</taxon>
        <taxon>Hologalegina</taxon>
        <taxon>robinioid clade</taxon>
        <taxon>Loteae</taxon>
        <taxon>Lotus</taxon>
    </lineage>
</organism>
<evidence type="ECO:0000256" key="11">
    <source>
        <dbReference type="ARBA" id="ARBA00022989"/>
    </source>
</evidence>
<dbReference type="InterPro" id="IPR001245">
    <property type="entry name" value="Ser-Thr/Tyr_kinase_cat_dom"/>
</dbReference>
<dbReference type="CDD" id="cd14066">
    <property type="entry name" value="STKc_IRAK"/>
    <property type="match status" value="1"/>
</dbReference>
<dbReference type="PROSITE" id="PS00107">
    <property type="entry name" value="PROTEIN_KINASE_ATP"/>
    <property type="match status" value="1"/>
</dbReference>
<dbReference type="InterPro" id="IPR017441">
    <property type="entry name" value="Protein_kinase_ATP_BS"/>
</dbReference>
<keyword evidence="8 15" id="KW-0547">Nucleotide-binding</keyword>
<dbReference type="Pfam" id="PF07714">
    <property type="entry name" value="PK_Tyr_Ser-Thr"/>
    <property type="match status" value="1"/>
</dbReference>
<dbReference type="PROSITE" id="PS50011">
    <property type="entry name" value="PROTEIN_KINASE_DOM"/>
    <property type="match status" value="1"/>
</dbReference>
<keyword evidence="7" id="KW-0677">Repeat</keyword>
<dbReference type="Gene3D" id="1.10.510.10">
    <property type="entry name" value="Transferase(Phosphotransferase) domain 1"/>
    <property type="match status" value="1"/>
</dbReference>
<name>I3SEC8_LOTJA</name>
<dbReference type="PROSITE" id="PS00108">
    <property type="entry name" value="PROTEIN_KINASE_ST"/>
    <property type="match status" value="1"/>
</dbReference>
<keyword evidence="10 15" id="KW-0067">ATP-binding</keyword>
<keyword evidence="4" id="KW-0808">Transferase</keyword>
<evidence type="ECO:0000256" key="5">
    <source>
        <dbReference type="ARBA" id="ARBA00022692"/>
    </source>
</evidence>
<evidence type="ECO:0000256" key="6">
    <source>
        <dbReference type="ARBA" id="ARBA00022729"/>
    </source>
</evidence>
<dbReference type="Gene3D" id="3.30.200.20">
    <property type="entry name" value="Phosphorylase Kinase, domain 1"/>
    <property type="match status" value="1"/>
</dbReference>
<evidence type="ECO:0000256" key="4">
    <source>
        <dbReference type="ARBA" id="ARBA00022679"/>
    </source>
</evidence>
<evidence type="ECO:0000256" key="14">
    <source>
        <dbReference type="ARBA" id="ARBA00023180"/>
    </source>
</evidence>
<evidence type="ECO:0000313" key="18">
    <source>
        <dbReference type="EMBL" id="AFK38620.1"/>
    </source>
</evidence>
<evidence type="ECO:0000256" key="16">
    <source>
        <dbReference type="RuleBase" id="RU000304"/>
    </source>
</evidence>
<dbReference type="InterPro" id="IPR052059">
    <property type="entry name" value="CR_Ser/Thr_kinase"/>
</dbReference>
<keyword evidence="13" id="KW-0675">Receptor</keyword>
<keyword evidence="6" id="KW-0732">Signal</keyword>
<dbReference type="GO" id="GO:0016020">
    <property type="term" value="C:membrane"/>
    <property type="evidence" value="ECO:0007669"/>
    <property type="project" value="UniProtKB-SubCell"/>
</dbReference>
<evidence type="ECO:0000256" key="12">
    <source>
        <dbReference type="ARBA" id="ARBA00023136"/>
    </source>
</evidence>
<evidence type="ECO:0000256" key="9">
    <source>
        <dbReference type="ARBA" id="ARBA00022777"/>
    </source>
</evidence>
<dbReference type="InterPro" id="IPR011009">
    <property type="entry name" value="Kinase-like_dom_sf"/>
</dbReference>
<evidence type="ECO:0000256" key="1">
    <source>
        <dbReference type="ARBA" id="ARBA00004167"/>
    </source>
</evidence>
<sequence length="330" mass="37372">MKNPCSFSSCFSAPVKKQITNHEKLEEDNDGSFRIFTYSELKSATRGFHYSEKVGEGGFGSVYKGQLRDGTLVAVKVISIELESLRGEREFIAELATLANIKHQNLVLLRGCCVQGAHRYLVYEYMENNSLRHTFLGSEHNKVRFSWEVRRDVSIGVAKVLAFLHEELKPHIVHRDIKASNILLDQNLTPKVSDFGLAKLLKDEKSYISTRVAGTLGCLAPEYASSGQLTRKSDVYSFGVLLLEIVSGREVVDYHQDMEQFLVEQAWEAYEGNDLLSMVDPVLNMNIPVEEAKRFLVVGLRCVQETAKLRPRMSEVVEMLTNSIDMERRS</sequence>
<evidence type="ECO:0000256" key="2">
    <source>
        <dbReference type="ARBA" id="ARBA00022527"/>
    </source>
</evidence>
<accession>I3SEC8</accession>
<protein>
    <recommendedName>
        <fullName evidence="17">Protein kinase domain-containing protein</fullName>
    </recommendedName>
</protein>
<evidence type="ECO:0000256" key="13">
    <source>
        <dbReference type="ARBA" id="ARBA00023170"/>
    </source>
</evidence>
<comment type="subcellular location">
    <subcellularLocation>
        <location evidence="1">Membrane</location>
        <topology evidence="1">Single-pass membrane protein</topology>
    </subcellularLocation>
</comment>
<keyword evidence="2 16" id="KW-0723">Serine/threonine-protein kinase</keyword>
<feature type="binding site" evidence="15">
    <location>
        <position position="76"/>
    </location>
    <ligand>
        <name>ATP</name>
        <dbReference type="ChEBI" id="CHEBI:30616"/>
    </ligand>
</feature>
<evidence type="ECO:0000256" key="7">
    <source>
        <dbReference type="ARBA" id="ARBA00022737"/>
    </source>
</evidence>
<evidence type="ECO:0000256" key="3">
    <source>
        <dbReference type="ARBA" id="ARBA00022553"/>
    </source>
</evidence>
<dbReference type="SMART" id="SM00220">
    <property type="entry name" value="S_TKc"/>
    <property type="match status" value="1"/>
</dbReference>
<dbReference type="FunFam" id="3.30.200.20:FF:000421">
    <property type="entry name" value="Serine/threonine-protein kinase receptor"/>
    <property type="match status" value="1"/>
</dbReference>
<evidence type="ECO:0000256" key="8">
    <source>
        <dbReference type="ARBA" id="ARBA00022741"/>
    </source>
</evidence>
<comment type="similarity">
    <text evidence="16">Belongs to the protein kinase superfamily.</text>
</comment>
<keyword evidence="11" id="KW-1133">Transmembrane helix</keyword>
<evidence type="ECO:0000256" key="15">
    <source>
        <dbReference type="PROSITE-ProRule" id="PRU10141"/>
    </source>
</evidence>
<keyword evidence="12" id="KW-0472">Membrane</keyword>
<reference evidence="18" key="1">
    <citation type="submission" date="2012-05" db="EMBL/GenBank/DDBJ databases">
        <authorList>
            <person name="Krishnakumar V."/>
            <person name="Cheung F."/>
            <person name="Xiao Y."/>
            <person name="Chan A."/>
            <person name="Moskal W.A."/>
            <person name="Town C.D."/>
        </authorList>
    </citation>
    <scope>NUCLEOTIDE SEQUENCE</scope>
</reference>
<dbReference type="InterPro" id="IPR008271">
    <property type="entry name" value="Ser/Thr_kinase_AS"/>
</dbReference>
<keyword evidence="14" id="KW-0325">Glycoprotein</keyword>
<dbReference type="InterPro" id="IPR000719">
    <property type="entry name" value="Prot_kinase_dom"/>
</dbReference>
<keyword evidence="3" id="KW-0597">Phosphoprotein</keyword>
<dbReference type="EMBL" id="BT138825">
    <property type="protein sequence ID" value="AFK38620.1"/>
    <property type="molecule type" value="mRNA"/>
</dbReference>
<dbReference type="SUPFAM" id="SSF56112">
    <property type="entry name" value="Protein kinase-like (PK-like)"/>
    <property type="match status" value="1"/>
</dbReference>